<reference evidence="4 5" key="1">
    <citation type="journal article" date="2023" name="Nat. Commun.">
        <title>Origin of minicircular mitochondrial genomes in red algae.</title>
        <authorList>
            <person name="Lee Y."/>
            <person name="Cho C.H."/>
            <person name="Lee Y.M."/>
            <person name="Park S.I."/>
            <person name="Yang J.H."/>
            <person name="West J.A."/>
            <person name="Bhattacharya D."/>
            <person name="Yoon H.S."/>
        </authorList>
    </citation>
    <scope>NUCLEOTIDE SEQUENCE [LARGE SCALE GENOMIC DNA]</scope>
    <source>
        <strain evidence="4 5">CCMP1338</strain>
        <tissue evidence="4">Whole cell</tissue>
    </source>
</reference>
<dbReference type="GO" id="GO:0006906">
    <property type="term" value="P:vesicle fusion"/>
    <property type="evidence" value="ECO:0007669"/>
    <property type="project" value="TreeGrafter"/>
</dbReference>
<dbReference type="Proteomes" id="UP001157974">
    <property type="component" value="Unassembled WGS sequence"/>
</dbReference>
<dbReference type="GO" id="GO:0031201">
    <property type="term" value="C:SNARE complex"/>
    <property type="evidence" value="ECO:0007669"/>
    <property type="project" value="TreeGrafter"/>
</dbReference>
<evidence type="ECO:0000313" key="4">
    <source>
        <dbReference type="EMBL" id="KAJ8906193.1"/>
    </source>
</evidence>
<dbReference type="SMART" id="SM00397">
    <property type="entry name" value="t_SNARE"/>
    <property type="match status" value="1"/>
</dbReference>
<proteinExistence type="inferred from homology"/>
<evidence type="ECO:0000259" key="3">
    <source>
        <dbReference type="PROSITE" id="PS50192"/>
    </source>
</evidence>
<dbReference type="InterPro" id="IPR045242">
    <property type="entry name" value="Syntaxin"/>
</dbReference>
<dbReference type="GO" id="GO:0005484">
    <property type="term" value="F:SNAP receptor activity"/>
    <property type="evidence" value="ECO:0007669"/>
    <property type="project" value="TreeGrafter"/>
</dbReference>
<dbReference type="GO" id="GO:0012505">
    <property type="term" value="C:endomembrane system"/>
    <property type="evidence" value="ECO:0007669"/>
    <property type="project" value="TreeGrafter"/>
</dbReference>
<comment type="caution">
    <text evidence="4">The sequence shown here is derived from an EMBL/GenBank/DDBJ whole genome shotgun (WGS) entry which is preliminary data.</text>
</comment>
<dbReference type="AlphaFoldDB" id="A0AAV8UX45"/>
<evidence type="ECO:0000313" key="5">
    <source>
        <dbReference type="Proteomes" id="UP001157974"/>
    </source>
</evidence>
<keyword evidence="2" id="KW-0472">Membrane</keyword>
<comment type="similarity">
    <text evidence="1">Belongs to the syntaxin family.</text>
</comment>
<keyword evidence="5" id="KW-1185">Reference proteome</keyword>
<evidence type="ECO:0000256" key="1">
    <source>
        <dbReference type="ARBA" id="ARBA00009063"/>
    </source>
</evidence>
<dbReference type="Gene3D" id="1.20.58.70">
    <property type="match status" value="1"/>
</dbReference>
<dbReference type="PROSITE" id="PS50192">
    <property type="entry name" value="T_SNARE"/>
    <property type="match status" value="1"/>
</dbReference>
<protein>
    <recommendedName>
        <fullName evidence="3">t-SNARE coiled-coil homology domain-containing protein</fullName>
    </recommendedName>
</protein>
<dbReference type="CDD" id="cd15840">
    <property type="entry name" value="SNARE_Qa"/>
    <property type="match status" value="1"/>
</dbReference>
<dbReference type="PANTHER" id="PTHR19957">
    <property type="entry name" value="SYNTAXIN"/>
    <property type="match status" value="1"/>
</dbReference>
<dbReference type="InterPro" id="IPR000727">
    <property type="entry name" value="T_SNARE_dom"/>
</dbReference>
<dbReference type="GO" id="GO:0006886">
    <property type="term" value="P:intracellular protein transport"/>
    <property type="evidence" value="ECO:0007669"/>
    <property type="project" value="TreeGrafter"/>
</dbReference>
<evidence type="ECO:0000256" key="2">
    <source>
        <dbReference type="SAM" id="Phobius"/>
    </source>
</evidence>
<name>A0AAV8UX45_9RHOD</name>
<feature type="transmembrane region" description="Helical" evidence="2">
    <location>
        <begin position="245"/>
        <end position="265"/>
    </location>
</feature>
<keyword evidence="2" id="KW-0812">Transmembrane</keyword>
<keyword evidence="2" id="KW-1133">Transmembrane helix</keyword>
<organism evidence="4 5">
    <name type="scientific">Rhodosorus marinus</name>
    <dbReference type="NCBI Taxonomy" id="101924"/>
    <lineage>
        <taxon>Eukaryota</taxon>
        <taxon>Rhodophyta</taxon>
        <taxon>Stylonematophyceae</taxon>
        <taxon>Stylonematales</taxon>
        <taxon>Stylonemataceae</taxon>
        <taxon>Rhodosorus</taxon>
    </lineage>
</organism>
<dbReference type="GO" id="GO:0000149">
    <property type="term" value="F:SNARE binding"/>
    <property type="evidence" value="ECO:0007669"/>
    <property type="project" value="TreeGrafter"/>
</dbReference>
<accession>A0AAV8UX45</accession>
<gene>
    <name evidence="4" type="ORF">NDN08_002688</name>
</gene>
<feature type="domain" description="T-SNARE coiled-coil homology" evidence="3">
    <location>
        <begin position="173"/>
        <end position="235"/>
    </location>
</feature>
<dbReference type="EMBL" id="JAMWBK010000004">
    <property type="protein sequence ID" value="KAJ8906193.1"/>
    <property type="molecule type" value="Genomic_DNA"/>
</dbReference>
<dbReference type="SUPFAM" id="SSF47661">
    <property type="entry name" value="t-snare proteins"/>
    <property type="match status" value="1"/>
</dbReference>
<dbReference type="GO" id="GO:0048278">
    <property type="term" value="P:vesicle docking"/>
    <property type="evidence" value="ECO:0007669"/>
    <property type="project" value="TreeGrafter"/>
</dbReference>
<sequence length="266" mass="30020">MSFANSKERDDRSTSGSAVSELSVLVSTIHTNNQVLKRLVNLPSDKPRQRSLDELVSRNKAAQAEGERLAHSLEREKPQSVRDEVAANKLVRDFRSVVREFQDVRKILESQEKVNEVSPYGPRKITTKVLKPEPGEKTYLLGGGDQLSQSQLLLLDEEEQQQQVEARALASNQQYMESRQTALSRVHNQFQEVNEIFKDLGVVIIDQGAQLDEVEADTAQARSDLRLGNVEIKKGQARLRARRKFFFLALIIVAVTIVVLLLVLLH</sequence>
<dbReference type="InterPro" id="IPR010989">
    <property type="entry name" value="SNARE"/>
</dbReference>